<evidence type="ECO:0000256" key="6">
    <source>
        <dbReference type="ARBA" id="ARBA00035255"/>
    </source>
</evidence>
<reference evidence="11 12" key="1">
    <citation type="journal article" date="2016" name="Environ. Microbiol.">
        <title>Genomic resolution of a cold subsurface aquifer community provides metabolic insights for novel microbes adapted to high CO concentrations.</title>
        <authorList>
            <person name="Probst A.J."/>
            <person name="Castelle C.J."/>
            <person name="Singh A."/>
            <person name="Brown C.T."/>
            <person name="Anantharaman K."/>
            <person name="Sharon I."/>
            <person name="Hug L.A."/>
            <person name="Burstein D."/>
            <person name="Emerson J.B."/>
            <person name="Thomas B.C."/>
            <person name="Banfield J.F."/>
        </authorList>
    </citation>
    <scope>NUCLEOTIDE SEQUENCE [LARGE SCALE GENOMIC DNA]</scope>
    <source>
        <strain evidence="11">CG1_02_42_45</strain>
    </source>
</reference>
<evidence type="ECO:0000259" key="10">
    <source>
        <dbReference type="PROSITE" id="PS50881"/>
    </source>
</evidence>
<evidence type="ECO:0000256" key="2">
    <source>
        <dbReference type="ARBA" id="ARBA00022730"/>
    </source>
</evidence>
<dbReference type="Proteomes" id="UP000182753">
    <property type="component" value="Unassembled WGS sequence"/>
</dbReference>
<keyword evidence="3 7" id="KW-0694">RNA-binding</keyword>
<dbReference type="FunFam" id="3.30.230.10:FF:000002">
    <property type="entry name" value="30S ribosomal protein S5"/>
    <property type="match status" value="1"/>
</dbReference>
<dbReference type="GO" id="GO:0005737">
    <property type="term" value="C:cytoplasm"/>
    <property type="evidence" value="ECO:0007669"/>
    <property type="project" value="UniProtKB-ARBA"/>
</dbReference>
<gene>
    <name evidence="7" type="primary">rpsE</name>
    <name evidence="11" type="ORF">AUJ40_01930</name>
</gene>
<dbReference type="SUPFAM" id="SSF54768">
    <property type="entry name" value="dsRNA-binding domain-like"/>
    <property type="match status" value="1"/>
</dbReference>
<dbReference type="Pfam" id="PF00333">
    <property type="entry name" value="Ribosomal_S5"/>
    <property type="match status" value="1"/>
</dbReference>
<evidence type="ECO:0000256" key="4">
    <source>
        <dbReference type="ARBA" id="ARBA00022980"/>
    </source>
</evidence>
<name>A0A1J4RTX4_9BACT</name>
<comment type="subunit">
    <text evidence="7">Part of the 30S ribosomal subunit. Contacts proteins S4 and S8.</text>
</comment>
<dbReference type="Gene3D" id="3.30.160.20">
    <property type="match status" value="1"/>
</dbReference>
<dbReference type="InterPro" id="IPR005712">
    <property type="entry name" value="Ribosomal_uS5_bac-type"/>
</dbReference>
<feature type="region of interest" description="Disordered" evidence="9">
    <location>
        <begin position="1"/>
        <end position="36"/>
    </location>
</feature>
<dbReference type="NCBIfam" id="TIGR01021">
    <property type="entry name" value="rpsE_bact"/>
    <property type="match status" value="1"/>
</dbReference>
<evidence type="ECO:0000256" key="1">
    <source>
        <dbReference type="ARBA" id="ARBA00008945"/>
    </source>
</evidence>
<evidence type="ECO:0000256" key="8">
    <source>
        <dbReference type="RuleBase" id="RU003823"/>
    </source>
</evidence>
<dbReference type="PANTHER" id="PTHR48277:SF1">
    <property type="entry name" value="MITOCHONDRIAL RIBOSOMAL PROTEIN S5"/>
    <property type="match status" value="1"/>
</dbReference>
<keyword evidence="2 7" id="KW-0699">rRNA-binding</keyword>
<dbReference type="InterPro" id="IPR020568">
    <property type="entry name" value="Ribosomal_Su5_D2-typ_SF"/>
</dbReference>
<evidence type="ECO:0000313" key="11">
    <source>
        <dbReference type="EMBL" id="OIN89405.1"/>
    </source>
</evidence>
<comment type="function">
    <text evidence="7">With S4 and S12 plays an important role in translational accuracy.</text>
</comment>
<dbReference type="EMBL" id="MNUJ01000041">
    <property type="protein sequence ID" value="OIN89405.1"/>
    <property type="molecule type" value="Genomic_DNA"/>
</dbReference>
<dbReference type="AlphaFoldDB" id="A0A1J4RTX4"/>
<evidence type="ECO:0000256" key="9">
    <source>
        <dbReference type="SAM" id="MobiDB-lite"/>
    </source>
</evidence>
<evidence type="ECO:0000256" key="7">
    <source>
        <dbReference type="HAMAP-Rule" id="MF_01307"/>
    </source>
</evidence>
<evidence type="ECO:0000256" key="5">
    <source>
        <dbReference type="ARBA" id="ARBA00023274"/>
    </source>
</evidence>
<dbReference type="GO" id="GO:0006412">
    <property type="term" value="P:translation"/>
    <property type="evidence" value="ECO:0007669"/>
    <property type="project" value="UniProtKB-UniRule"/>
</dbReference>
<dbReference type="PROSITE" id="PS50881">
    <property type="entry name" value="S5_DSRBD"/>
    <property type="match status" value="1"/>
</dbReference>
<dbReference type="InterPro" id="IPR005324">
    <property type="entry name" value="Ribosomal_uS5_C"/>
</dbReference>
<keyword evidence="4 7" id="KW-0689">Ribosomal protein</keyword>
<dbReference type="GO" id="GO:0015935">
    <property type="term" value="C:small ribosomal subunit"/>
    <property type="evidence" value="ECO:0007669"/>
    <property type="project" value="InterPro"/>
</dbReference>
<sequence>MRNQSRAVPRKLAGQAMPTGRQAMPTGRQAKFERDKKRSEFEERVIEISRVSRVVKGGRRIRFRILVVIGDQKGRVGYGVAKANEIAVGVKKAVNHAQKHLISVPIVNDTIPYQVTQEHGSAKIMLKPASLGTSIVAGGVVRVVAELAGIKNLVAKVIGTANKINNVKAIFVALSSFDPEKVERIKKRIPKINKTVTSEPVETKEVISTLVTGRAGGRPRKLAGQAKTEKAKAPKNTAEVPTESVGKKEEKK</sequence>
<dbReference type="Gene3D" id="3.30.230.10">
    <property type="match status" value="1"/>
</dbReference>
<comment type="similarity">
    <text evidence="1 7 8">Belongs to the universal ribosomal protein uS5 family.</text>
</comment>
<dbReference type="PANTHER" id="PTHR48277">
    <property type="entry name" value="MITOCHONDRIAL RIBOSOMAL PROTEIN S5"/>
    <property type="match status" value="1"/>
</dbReference>
<dbReference type="InterPro" id="IPR013810">
    <property type="entry name" value="Ribosomal_uS5_N"/>
</dbReference>
<accession>A0A1J4RTX4</accession>
<comment type="function">
    <text evidence="7">Located at the back of the 30S subunit body where it stabilizes the conformation of the head with respect to the body.</text>
</comment>
<feature type="region of interest" description="Disordered" evidence="9">
    <location>
        <begin position="212"/>
        <end position="252"/>
    </location>
</feature>
<proteinExistence type="inferred from homology"/>
<comment type="caution">
    <text evidence="11">The sequence shown here is derived from an EMBL/GenBank/DDBJ whole genome shotgun (WGS) entry which is preliminary data.</text>
</comment>
<dbReference type="GO" id="GO:0003735">
    <property type="term" value="F:structural constituent of ribosome"/>
    <property type="evidence" value="ECO:0007669"/>
    <property type="project" value="UniProtKB-UniRule"/>
</dbReference>
<evidence type="ECO:0000313" key="12">
    <source>
        <dbReference type="Proteomes" id="UP000182753"/>
    </source>
</evidence>
<feature type="domain" description="S5 DRBM" evidence="10">
    <location>
        <begin position="41"/>
        <end position="104"/>
    </location>
</feature>
<evidence type="ECO:0000256" key="3">
    <source>
        <dbReference type="ARBA" id="ARBA00022884"/>
    </source>
</evidence>
<organism evidence="11 12">
    <name type="scientific">Candidatus Berkelbacteria bacterium CG1_02_42_45</name>
    <dbReference type="NCBI Taxonomy" id="1805036"/>
    <lineage>
        <taxon>Bacteria</taxon>
        <taxon>Candidatus Berkelbacteria</taxon>
    </lineage>
</organism>
<dbReference type="HAMAP" id="MF_01307_B">
    <property type="entry name" value="Ribosomal_uS5_B"/>
    <property type="match status" value="1"/>
</dbReference>
<dbReference type="GO" id="GO:0019843">
    <property type="term" value="F:rRNA binding"/>
    <property type="evidence" value="ECO:0007669"/>
    <property type="project" value="UniProtKB-UniRule"/>
</dbReference>
<comment type="domain">
    <text evidence="7">The N-terminal domain interacts with the head of the 30S subunit; the C-terminal domain interacts with the body and contacts protein S4. The interaction surface between S4 and S5 is involved in control of translational fidelity.</text>
</comment>
<dbReference type="InterPro" id="IPR000851">
    <property type="entry name" value="Ribosomal_uS5"/>
</dbReference>
<dbReference type="InterPro" id="IPR014721">
    <property type="entry name" value="Ribsml_uS5_D2-typ_fold_subgr"/>
</dbReference>
<keyword evidence="5 7" id="KW-0687">Ribonucleoprotein</keyword>
<dbReference type="Pfam" id="PF03719">
    <property type="entry name" value="Ribosomal_S5_C"/>
    <property type="match status" value="1"/>
</dbReference>
<protein>
    <recommendedName>
        <fullName evidence="6 7">Small ribosomal subunit protein uS5</fullName>
    </recommendedName>
</protein>
<dbReference type="SUPFAM" id="SSF54211">
    <property type="entry name" value="Ribosomal protein S5 domain 2-like"/>
    <property type="match status" value="1"/>
</dbReference>